<comment type="similarity">
    <text evidence="7">Belongs to the binding-protein-dependent transport system permease family.</text>
</comment>
<evidence type="ECO:0000259" key="8">
    <source>
        <dbReference type="PROSITE" id="PS50928"/>
    </source>
</evidence>
<keyword evidence="10" id="KW-1185">Reference proteome</keyword>
<reference evidence="9 10" key="1">
    <citation type="journal article" date="2013" name="Genome Announc.">
        <title>Draft Genome Sequence of the Cellulolytic, Mesophilic, Anaerobic Bacterium Clostridium termitidis Strain CT1112 (DSM 5398).</title>
        <authorList>
            <person name="Lal S."/>
            <person name="Ramachandran U."/>
            <person name="Zhang X."/>
            <person name="Munir R."/>
            <person name="Sparling R."/>
            <person name="Levin D.B."/>
        </authorList>
    </citation>
    <scope>NUCLEOTIDE SEQUENCE [LARGE SCALE GENOMIC DNA]</scope>
    <source>
        <strain evidence="9 10">CT1112</strain>
    </source>
</reference>
<dbReference type="Pfam" id="PF00528">
    <property type="entry name" value="BPD_transp_1"/>
    <property type="match status" value="1"/>
</dbReference>
<keyword evidence="5 7" id="KW-1133">Transmembrane helix</keyword>
<dbReference type="STRING" id="1195236.CTER_1120"/>
<evidence type="ECO:0000256" key="1">
    <source>
        <dbReference type="ARBA" id="ARBA00004651"/>
    </source>
</evidence>
<dbReference type="RefSeq" id="WP_004624564.1">
    <property type="nucleotide sequence ID" value="NZ_AORV01000025.1"/>
</dbReference>
<dbReference type="PATRIC" id="fig|1195236.3.peg.1416"/>
<feature type="transmembrane region" description="Helical" evidence="7">
    <location>
        <begin position="105"/>
        <end position="125"/>
    </location>
</feature>
<evidence type="ECO:0000313" key="9">
    <source>
        <dbReference type="EMBL" id="EMS72841.1"/>
    </source>
</evidence>
<dbReference type="eggNOG" id="COG0395">
    <property type="taxonomic scope" value="Bacteria"/>
</dbReference>
<gene>
    <name evidence="9" type="ORF">CTER_1120</name>
</gene>
<comment type="caution">
    <text evidence="9">The sequence shown here is derived from an EMBL/GenBank/DDBJ whole genome shotgun (WGS) entry which is preliminary data.</text>
</comment>
<protein>
    <submittedName>
        <fullName evidence="9">ABC-type sugar transport system, permease component</fullName>
    </submittedName>
</protein>
<evidence type="ECO:0000256" key="7">
    <source>
        <dbReference type="RuleBase" id="RU363032"/>
    </source>
</evidence>
<keyword evidence="9" id="KW-0762">Sugar transport</keyword>
<accession>S0FR65</accession>
<proteinExistence type="inferred from homology"/>
<dbReference type="AlphaFoldDB" id="S0FR65"/>
<sequence>MKNNRTHWLIHVIFIFCSAAAILPVLLVVAISFSSEDSINKYGYSLLPHEFSTYAYQYIFNDPHVLLRAYGNTIFATVVGTLTCMIITSALAYPLSRKSMPFRKFFTMFVVLTILFNGGLVPWYIVMKNYLHFSDNIWALVVPGLLLNGFNVLIMRTFFLNTIPGELLEAANMDGAGEFRIFAQIVIPLSKPVYATIGLFATLAYWNDWYNSMIFQVNHDNYSMQYVLQSILLNIQYLAQNTKSNNMSASLASLPQETSRMAMAIVAIGPIIFAYPFFQKYFIKGLTIGAVKG</sequence>
<keyword evidence="6 7" id="KW-0472">Membrane</keyword>
<feature type="transmembrane region" description="Helical" evidence="7">
    <location>
        <begin position="73"/>
        <end position="93"/>
    </location>
</feature>
<name>S0FR65_RUMCE</name>
<evidence type="ECO:0000313" key="10">
    <source>
        <dbReference type="Proteomes" id="UP000014155"/>
    </source>
</evidence>
<feature type="transmembrane region" description="Helical" evidence="7">
    <location>
        <begin position="261"/>
        <end position="278"/>
    </location>
</feature>
<feature type="transmembrane region" description="Helical" evidence="7">
    <location>
        <begin position="181"/>
        <end position="206"/>
    </location>
</feature>
<dbReference type="EMBL" id="AORV01000025">
    <property type="protein sequence ID" value="EMS72841.1"/>
    <property type="molecule type" value="Genomic_DNA"/>
</dbReference>
<dbReference type="Proteomes" id="UP000014155">
    <property type="component" value="Unassembled WGS sequence"/>
</dbReference>
<keyword evidence="4 7" id="KW-0812">Transmembrane</keyword>
<comment type="subcellular location">
    <subcellularLocation>
        <location evidence="1 7">Cell membrane</location>
        <topology evidence="1 7">Multi-pass membrane protein</topology>
    </subcellularLocation>
</comment>
<dbReference type="InterPro" id="IPR035906">
    <property type="entry name" value="MetI-like_sf"/>
</dbReference>
<dbReference type="InterPro" id="IPR000515">
    <property type="entry name" value="MetI-like"/>
</dbReference>
<dbReference type="GO" id="GO:0005886">
    <property type="term" value="C:plasma membrane"/>
    <property type="evidence" value="ECO:0007669"/>
    <property type="project" value="UniProtKB-SubCell"/>
</dbReference>
<evidence type="ECO:0000256" key="4">
    <source>
        <dbReference type="ARBA" id="ARBA00022692"/>
    </source>
</evidence>
<feature type="transmembrane region" description="Helical" evidence="7">
    <location>
        <begin position="12"/>
        <end position="33"/>
    </location>
</feature>
<evidence type="ECO:0000256" key="5">
    <source>
        <dbReference type="ARBA" id="ARBA00022989"/>
    </source>
</evidence>
<evidence type="ECO:0000256" key="2">
    <source>
        <dbReference type="ARBA" id="ARBA00022448"/>
    </source>
</evidence>
<dbReference type="Gene3D" id="1.10.3720.10">
    <property type="entry name" value="MetI-like"/>
    <property type="match status" value="1"/>
</dbReference>
<dbReference type="GO" id="GO:0055085">
    <property type="term" value="P:transmembrane transport"/>
    <property type="evidence" value="ECO:0007669"/>
    <property type="project" value="InterPro"/>
</dbReference>
<dbReference type="PANTHER" id="PTHR43744">
    <property type="entry name" value="ABC TRANSPORTER PERMEASE PROTEIN MG189-RELATED-RELATED"/>
    <property type="match status" value="1"/>
</dbReference>
<dbReference type="SUPFAM" id="SSF161098">
    <property type="entry name" value="MetI-like"/>
    <property type="match status" value="1"/>
</dbReference>
<evidence type="ECO:0000256" key="6">
    <source>
        <dbReference type="ARBA" id="ARBA00023136"/>
    </source>
</evidence>
<evidence type="ECO:0000256" key="3">
    <source>
        <dbReference type="ARBA" id="ARBA00022475"/>
    </source>
</evidence>
<feature type="transmembrane region" description="Helical" evidence="7">
    <location>
        <begin position="137"/>
        <end position="160"/>
    </location>
</feature>
<keyword evidence="3" id="KW-1003">Cell membrane</keyword>
<feature type="domain" description="ABC transmembrane type-1" evidence="8">
    <location>
        <begin position="70"/>
        <end position="278"/>
    </location>
</feature>
<keyword evidence="2 7" id="KW-0813">Transport</keyword>
<dbReference type="PROSITE" id="PS50928">
    <property type="entry name" value="ABC_TM1"/>
    <property type="match status" value="1"/>
</dbReference>
<dbReference type="PANTHER" id="PTHR43744:SF9">
    <property type="entry name" value="POLYGALACTURONAN_RHAMNOGALACTURONAN TRANSPORT SYSTEM PERMEASE PROTEIN YTCP"/>
    <property type="match status" value="1"/>
</dbReference>
<dbReference type="CDD" id="cd06261">
    <property type="entry name" value="TM_PBP2"/>
    <property type="match status" value="1"/>
</dbReference>
<organism evidence="9 10">
    <name type="scientific">Ruminiclostridium cellobioparum subsp. termitidis CT1112</name>
    <dbReference type="NCBI Taxonomy" id="1195236"/>
    <lineage>
        <taxon>Bacteria</taxon>
        <taxon>Bacillati</taxon>
        <taxon>Bacillota</taxon>
        <taxon>Clostridia</taxon>
        <taxon>Eubacteriales</taxon>
        <taxon>Oscillospiraceae</taxon>
        <taxon>Ruminiclostridium</taxon>
    </lineage>
</organism>